<organism evidence="2">
    <name type="scientific">marine metagenome</name>
    <dbReference type="NCBI Taxonomy" id="408172"/>
    <lineage>
        <taxon>unclassified sequences</taxon>
        <taxon>metagenomes</taxon>
        <taxon>ecological metagenomes</taxon>
    </lineage>
</organism>
<reference evidence="2" key="1">
    <citation type="submission" date="2018-05" db="EMBL/GenBank/DDBJ databases">
        <authorList>
            <person name="Lanie J.A."/>
            <person name="Ng W.-L."/>
            <person name="Kazmierczak K.M."/>
            <person name="Andrzejewski T.M."/>
            <person name="Davidsen T.M."/>
            <person name="Wayne K.J."/>
            <person name="Tettelin H."/>
            <person name="Glass J.I."/>
            <person name="Rusch D."/>
            <person name="Podicherti R."/>
            <person name="Tsui H.-C.T."/>
            <person name="Winkler M.E."/>
        </authorList>
    </citation>
    <scope>NUCLEOTIDE SEQUENCE</scope>
</reference>
<feature type="transmembrane region" description="Helical" evidence="1">
    <location>
        <begin position="106"/>
        <end position="125"/>
    </location>
</feature>
<evidence type="ECO:0000256" key="1">
    <source>
        <dbReference type="SAM" id="Phobius"/>
    </source>
</evidence>
<dbReference type="AlphaFoldDB" id="A0A383CG88"/>
<dbReference type="PANTHER" id="PTHR43478:SF1">
    <property type="entry name" value="NA+_H+ ANTIPORTER NHAC-LIKE C-TERMINAL DOMAIN-CONTAINING PROTEIN"/>
    <property type="match status" value="1"/>
</dbReference>
<protein>
    <submittedName>
        <fullName evidence="2">Uncharacterized protein</fullName>
    </submittedName>
</protein>
<dbReference type="PANTHER" id="PTHR43478">
    <property type="entry name" value="NA+/H+ ANTIPORTER-RELATED"/>
    <property type="match status" value="1"/>
</dbReference>
<dbReference type="EMBL" id="UINC01208507">
    <property type="protein sequence ID" value="SVE31073.1"/>
    <property type="molecule type" value="Genomic_DNA"/>
</dbReference>
<keyword evidence="1" id="KW-1133">Transmembrane helix</keyword>
<feature type="transmembrane region" description="Helical" evidence="1">
    <location>
        <begin position="172"/>
        <end position="190"/>
    </location>
</feature>
<accession>A0A383CG88</accession>
<feature type="transmembrane region" description="Helical" evidence="1">
    <location>
        <begin position="132"/>
        <end position="152"/>
    </location>
</feature>
<feature type="non-terminal residue" evidence="2">
    <location>
        <position position="194"/>
    </location>
</feature>
<gene>
    <name evidence="2" type="ORF">METZ01_LOCUS483927</name>
</gene>
<evidence type="ECO:0000313" key="2">
    <source>
        <dbReference type="EMBL" id="SVE31073.1"/>
    </source>
</evidence>
<sequence>MNNKNSIFLFIFLLFGAFTNAWAQPVMDVPKVVLTDIPFEITVTDSSSLDFCNYSLELNDVSYKAEDCSDANQIAFRNLVLSKKAAYSAQLSMNGKVLSSSKIEAVWGWVSILPPLMSIIIALLFRSVIPALFFGIWIGSFAILGFNFRVVWQSFLDVIATYVKSALANADHAAIIIFSLMIGGLVGIISKNGG</sequence>
<keyword evidence="1" id="KW-0472">Membrane</keyword>
<name>A0A383CG88_9ZZZZ</name>
<proteinExistence type="predicted"/>
<keyword evidence="1" id="KW-0812">Transmembrane</keyword>